<reference evidence="4" key="2">
    <citation type="submission" date="2020-09" db="EMBL/GenBank/DDBJ databases">
        <authorList>
            <person name="Sun Q."/>
            <person name="Zhou Y."/>
        </authorList>
    </citation>
    <scope>NUCLEOTIDE SEQUENCE</scope>
    <source>
        <strain evidence="4">CGMCC 1.10998</strain>
    </source>
</reference>
<dbReference type="Pfam" id="PF06778">
    <property type="entry name" value="Chlor_dismutase"/>
    <property type="match status" value="1"/>
</dbReference>
<reference evidence="4" key="1">
    <citation type="journal article" date="2014" name="Int. J. Syst. Evol. Microbiol.">
        <title>Complete genome sequence of Corynebacterium casei LMG S-19264T (=DSM 44701T), isolated from a smear-ripened cheese.</title>
        <authorList>
            <consortium name="US DOE Joint Genome Institute (JGI-PGF)"/>
            <person name="Walter F."/>
            <person name="Albersmeier A."/>
            <person name="Kalinowski J."/>
            <person name="Ruckert C."/>
        </authorList>
    </citation>
    <scope>NUCLEOTIDE SEQUENCE</scope>
    <source>
        <strain evidence="4">CGMCC 1.10998</strain>
    </source>
</reference>
<dbReference type="GO" id="GO:0016491">
    <property type="term" value="F:oxidoreductase activity"/>
    <property type="evidence" value="ECO:0007669"/>
    <property type="project" value="InterPro"/>
</dbReference>
<dbReference type="EMBL" id="BMED01000001">
    <property type="protein sequence ID" value="GGC62695.1"/>
    <property type="molecule type" value="Genomic_DNA"/>
</dbReference>
<dbReference type="RefSeq" id="WP_188564579.1">
    <property type="nucleotide sequence ID" value="NZ_BMED01000001.1"/>
</dbReference>
<sequence>MTPRMFSFVGGNTGRWRIVRNLSVSGMPLGEAARLDILPNTEIKPQLAMGWALRGLTSNERYVTREEKNHLLAVQPDLGRSEASCAALIPIRKNAAWWAMTQDERRSIFEERSHHNRIGMQYLPAIARRLHHCRDLSGNEPFDFLTWFEFAPEHEPDFDRLLAALRATEEWSYVDREIEIRLILD</sequence>
<evidence type="ECO:0000256" key="3">
    <source>
        <dbReference type="ARBA" id="ARBA00023004"/>
    </source>
</evidence>
<accession>A0A916U7J2</accession>
<evidence type="ECO:0000313" key="4">
    <source>
        <dbReference type="EMBL" id="GGC62695.1"/>
    </source>
</evidence>
<keyword evidence="3" id="KW-0408">Iron</keyword>
<organism evidence="4 5">
    <name type="scientific">Undibacterium terreum</name>
    <dbReference type="NCBI Taxonomy" id="1224302"/>
    <lineage>
        <taxon>Bacteria</taxon>
        <taxon>Pseudomonadati</taxon>
        <taxon>Pseudomonadota</taxon>
        <taxon>Betaproteobacteria</taxon>
        <taxon>Burkholderiales</taxon>
        <taxon>Oxalobacteraceae</taxon>
        <taxon>Undibacterium</taxon>
    </lineage>
</organism>
<keyword evidence="2" id="KW-0479">Metal-binding</keyword>
<dbReference type="Gene3D" id="3.30.70.3420">
    <property type="match status" value="1"/>
</dbReference>
<keyword evidence="1" id="KW-0349">Heme</keyword>
<comment type="caution">
    <text evidence="4">The sequence shown here is derived from an EMBL/GenBank/DDBJ whole genome shotgun (WGS) entry which is preliminary data.</text>
</comment>
<proteinExistence type="predicted"/>
<name>A0A916U7J2_9BURK</name>
<dbReference type="Proteomes" id="UP000637423">
    <property type="component" value="Unassembled WGS sequence"/>
</dbReference>
<dbReference type="GO" id="GO:0020037">
    <property type="term" value="F:heme binding"/>
    <property type="evidence" value="ECO:0007669"/>
    <property type="project" value="InterPro"/>
</dbReference>
<evidence type="ECO:0000313" key="5">
    <source>
        <dbReference type="Proteomes" id="UP000637423"/>
    </source>
</evidence>
<dbReference type="InterPro" id="IPR010644">
    <property type="entry name" value="ChdC/CLD"/>
</dbReference>
<evidence type="ECO:0000256" key="1">
    <source>
        <dbReference type="ARBA" id="ARBA00022617"/>
    </source>
</evidence>
<dbReference type="SUPFAM" id="SSF54909">
    <property type="entry name" value="Dimeric alpha+beta barrel"/>
    <property type="match status" value="1"/>
</dbReference>
<dbReference type="InterPro" id="IPR011008">
    <property type="entry name" value="Dimeric_a/b-barrel"/>
</dbReference>
<dbReference type="AlphaFoldDB" id="A0A916U7J2"/>
<protein>
    <recommendedName>
        <fullName evidence="6">Chlorite dismutase</fullName>
    </recommendedName>
</protein>
<evidence type="ECO:0000256" key="2">
    <source>
        <dbReference type="ARBA" id="ARBA00022723"/>
    </source>
</evidence>
<dbReference type="GO" id="GO:0046872">
    <property type="term" value="F:metal ion binding"/>
    <property type="evidence" value="ECO:0007669"/>
    <property type="project" value="UniProtKB-KW"/>
</dbReference>
<gene>
    <name evidence="4" type="ORF">GCM10011396_07080</name>
</gene>
<keyword evidence="5" id="KW-1185">Reference proteome</keyword>
<evidence type="ECO:0008006" key="6">
    <source>
        <dbReference type="Google" id="ProtNLM"/>
    </source>
</evidence>